<dbReference type="Proteomes" id="UP001138661">
    <property type="component" value="Unassembled WGS sequence"/>
</dbReference>
<name>A0A9X1FTX1_9RHOB</name>
<organism evidence="2 3">
    <name type="scientific">Roseobacter insulae</name>
    <dbReference type="NCBI Taxonomy" id="2859783"/>
    <lineage>
        <taxon>Bacteria</taxon>
        <taxon>Pseudomonadati</taxon>
        <taxon>Pseudomonadota</taxon>
        <taxon>Alphaproteobacteria</taxon>
        <taxon>Rhodobacterales</taxon>
        <taxon>Roseobacteraceae</taxon>
        <taxon>Roseobacter</taxon>
    </lineage>
</organism>
<evidence type="ECO:0000256" key="1">
    <source>
        <dbReference type="SAM" id="Phobius"/>
    </source>
</evidence>
<gene>
    <name evidence="2" type="ORF">KX928_07290</name>
</gene>
<evidence type="ECO:0000313" key="2">
    <source>
        <dbReference type="EMBL" id="MBW4707587.1"/>
    </source>
</evidence>
<proteinExistence type="predicted"/>
<dbReference type="AlphaFoldDB" id="A0A9X1FTX1"/>
<evidence type="ECO:0000313" key="3">
    <source>
        <dbReference type="Proteomes" id="UP001138661"/>
    </source>
</evidence>
<dbReference type="InterPro" id="IPR022472">
    <property type="entry name" value="VPLPA-CTERM"/>
</dbReference>
<dbReference type="NCBIfam" id="TIGR03370">
    <property type="entry name" value="VPLPA-CTERM"/>
    <property type="match status" value="1"/>
</dbReference>
<protein>
    <submittedName>
        <fullName evidence="2">VPLPA-CTERM sorting domain-containing protein</fullName>
    </submittedName>
</protein>
<keyword evidence="1" id="KW-0472">Membrane</keyword>
<keyword evidence="1" id="KW-0812">Transmembrane</keyword>
<keyword evidence="1" id="KW-1133">Transmembrane helix</keyword>
<reference evidence="2" key="1">
    <citation type="submission" date="2021-07" db="EMBL/GenBank/DDBJ databases">
        <title>Roseobacter insulae sp. nov., isolated from a tidal flat.</title>
        <authorList>
            <person name="Park S."/>
            <person name="Yoon J.-H."/>
        </authorList>
    </citation>
    <scope>NUCLEOTIDE SEQUENCE</scope>
    <source>
        <strain evidence="2">YSTF-M11</strain>
    </source>
</reference>
<accession>A0A9X1FTX1</accession>
<keyword evidence="3" id="KW-1185">Reference proteome</keyword>
<comment type="caution">
    <text evidence="2">The sequence shown here is derived from an EMBL/GenBank/DDBJ whole genome shotgun (WGS) entry which is preliminary data.</text>
</comment>
<feature type="transmembrane region" description="Helical" evidence="1">
    <location>
        <begin position="188"/>
        <end position="205"/>
    </location>
</feature>
<dbReference type="EMBL" id="JAHXDN010000002">
    <property type="protein sequence ID" value="MBW4707587.1"/>
    <property type="molecule type" value="Genomic_DNA"/>
</dbReference>
<sequence length="212" mass="22865">MVAISGSSAMAATYKYKLLDHPERATKTHEYGLRVDAYSKYFSFENGGHAILTYNDETFEVSIKGQMRENAAGAGNFVSPGLWDVHYSISNVYDLGGGFFQSRTDKGSADGGSGGNGSGYIQYGDNAPLALGQKNAGSIYFELDDDGHRLADKTAIVGRGWVNPWFQGVQTTSTNDFLFTAELIPTPLPAAGWLLLAGFGGLGVMKRRRKKA</sequence>